<feature type="region of interest" description="Disordered" evidence="2">
    <location>
        <begin position="87"/>
        <end position="141"/>
    </location>
</feature>
<feature type="region of interest" description="Disordered" evidence="2">
    <location>
        <begin position="858"/>
        <end position="884"/>
    </location>
</feature>
<feature type="compositionally biased region" description="Polar residues" evidence="2">
    <location>
        <begin position="293"/>
        <end position="304"/>
    </location>
</feature>
<feature type="compositionally biased region" description="Basic and acidic residues" evidence="2">
    <location>
        <begin position="7"/>
        <end position="28"/>
    </location>
</feature>
<gene>
    <name evidence="3" type="ORF">B0H66DRAFT_91743</name>
</gene>
<organism evidence="3 4">
    <name type="scientific">Apodospora peruviana</name>
    <dbReference type="NCBI Taxonomy" id="516989"/>
    <lineage>
        <taxon>Eukaryota</taxon>
        <taxon>Fungi</taxon>
        <taxon>Dikarya</taxon>
        <taxon>Ascomycota</taxon>
        <taxon>Pezizomycotina</taxon>
        <taxon>Sordariomycetes</taxon>
        <taxon>Sordariomycetidae</taxon>
        <taxon>Sordariales</taxon>
        <taxon>Lasiosphaeriaceae</taxon>
        <taxon>Apodospora</taxon>
    </lineage>
</organism>
<sequence>MFSRLRATIDRTISEEQARQQKALDDQKSSASNSSQRNGSRARASSGTGTQSPARKARSAKKASEDLNLEGVAANPDPAFFEAAFVIDEPDETGTPARIATPVSADKKMNNNTPPKDAEAPADSSKDSTESQQNGGKGDQVNVDSVLSEKSASTAPSGANELSPEVRARLRKLDKLEKAYPELLRSYRIAHARVAAIEPFETALKENTPLTSIREPDALVEYLNQLKLKGDMVMDELKRVTGEKDTHKKKADEAEKELTALKEEVVALKAASAESPAVDADAAVNATEEPKTTTEGQHSSTPSAAKSPVSRVIGVFSPKQKPAEPTESKDGQEFFSYEDELPQLQAEVEKKSEEIQKLTTEVLNLKEELSVAKEHSTGLSESLEIANRALSESRDAFAVKKFVETQLEARKAEITTLTERLNKTQSRLKELEAQLETQKTDANAALEEKSTELTTYMSRNDALEAHVKILADAKSATIDRLTSEIKELTKTKADYEAKIGQLEKKLESTPIPPAPLASTATPLDNSLAPPASTGSKKKNKKKKKGGASAAPAAPEHTPSEVSVGMEPLPSPAETSASGELQLEVDRLREEVAKKDQRIENLSKQRKTEEDLREEIVNLQENLMVIGDDHVQAKDRIKHLEAEKTALKQRISELEKELESSASSAKTNTKLQREYESLKQEFDDLKLKSSTLQSDLAAAQQLAQTRYKDLTDLRGVVQTVQPELKSLRQESATLKTTKEELATKNTELRNLEKREKELKTELTRAQRLASDREAEIKSLHEKVTQETNARLRLEDDKRVAGRDLRRSEAEKIELSAKEEKATRELQRVQEEASKLRPRIKQLEDEVAQLKKEQEVLREETELKTSHSRRAKRNAKASTKNSLRHVGCSGSAHAKLRPCEDYLPTWTSEPRIRSTRCGQRWRPRWRSAIESRTNPVRSQGARHARQRSCGKRYGIWRGRSRRW</sequence>
<feature type="compositionally biased region" description="Low complexity" evidence="2">
    <location>
        <begin position="29"/>
        <end position="50"/>
    </location>
</feature>
<feature type="coiled-coil region" evidence="1">
    <location>
        <begin position="237"/>
        <end position="271"/>
    </location>
</feature>
<dbReference type="Proteomes" id="UP001283341">
    <property type="component" value="Unassembled WGS sequence"/>
</dbReference>
<feature type="compositionally biased region" description="Basic residues" evidence="2">
    <location>
        <begin position="535"/>
        <end position="545"/>
    </location>
</feature>
<evidence type="ECO:0000313" key="3">
    <source>
        <dbReference type="EMBL" id="KAK3331159.1"/>
    </source>
</evidence>
<reference evidence="3" key="2">
    <citation type="submission" date="2023-06" db="EMBL/GenBank/DDBJ databases">
        <authorList>
            <consortium name="Lawrence Berkeley National Laboratory"/>
            <person name="Haridas S."/>
            <person name="Hensen N."/>
            <person name="Bonometti L."/>
            <person name="Westerberg I."/>
            <person name="Brannstrom I.O."/>
            <person name="Guillou S."/>
            <person name="Cros-Aarteil S."/>
            <person name="Calhoun S."/>
            <person name="Kuo A."/>
            <person name="Mondo S."/>
            <person name="Pangilinan J."/>
            <person name="Riley R."/>
            <person name="Labutti K."/>
            <person name="Andreopoulos B."/>
            <person name="Lipzen A."/>
            <person name="Chen C."/>
            <person name="Yanf M."/>
            <person name="Daum C."/>
            <person name="Ng V."/>
            <person name="Clum A."/>
            <person name="Steindorff A."/>
            <person name="Ohm R."/>
            <person name="Martin F."/>
            <person name="Silar P."/>
            <person name="Natvig D."/>
            <person name="Lalanne C."/>
            <person name="Gautier V."/>
            <person name="Ament-Velasquez S.L."/>
            <person name="Kruys A."/>
            <person name="Hutchinson M.I."/>
            <person name="Powell A.J."/>
            <person name="Barry K."/>
            <person name="Miller A.N."/>
            <person name="Grigoriev I.V."/>
            <person name="Debuchy R."/>
            <person name="Gladieux P."/>
            <person name="Thoren M.H."/>
            <person name="Johannesson H."/>
        </authorList>
    </citation>
    <scope>NUCLEOTIDE SEQUENCE</scope>
    <source>
        <strain evidence="3">CBS 118394</strain>
    </source>
</reference>
<keyword evidence="4" id="KW-1185">Reference proteome</keyword>
<feature type="compositionally biased region" description="Basic residues" evidence="2">
    <location>
        <begin position="864"/>
        <end position="873"/>
    </location>
</feature>
<feature type="compositionally biased region" description="Basic and acidic residues" evidence="2">
    <location>
        <begin position="321"/>
        <end position="332"/>
    </location>
</feature>
<comment type="caution">
    <text evidence="3">The sequence shown here is derived from an EMBL/GenBank/DDBJ whole genome shotgun (WGS) entry which is preliminary data.</text>
</comment>
<evidence type="ECO:0000256" key="1">
    <source>
        <dbReference type="SAM" id="Coils"/>
    </source>
</evidence>
<keyword evidence="1" id="KW-0175">Coiled coil</keyword>
<dbReference type="AlphaFoldDB" id="A0AAE0MHG7"/>
<feature type="coiled-coil region" evidence="1">
    <location>
        <begin position="341"/>
        <end position="375"/>
    </location>
</feature>
<proteinExistence type="predicted"/>
<dbReference type="PANTHER" id="PTHR23159:SF31">
    <property type="entry name" value="CENTROSOME-ASSOCIATED PROTEIN CEP250 ISOFORM X1"/>
    <property type="match status" value="1"/>
</dbReference>
<feature type="region of interest" description="Disordered" evidence="2">
    <location>
        <begin position="590"/>
        <end position="609"/>
    </location>
</feature>
<evidence type="ECO:0000313" key="4">
    <source>
        <dbReference type="Proteomes" id="UP001283341"/>
    </source>
</evidence>
<evidence type="ECO:0000256" key="2">
    <source>
        <dbReference type="SAM" id="MobiDB-lite"/>
    </source>
</evidence>
<name>A0AAE0MHG7_9PEZI</name>
<dbReference type="EMBL" id="JAUEDM010000001">
    <property type="protein sequence ID" value="KAK3331159.1"/>
    <property type="molecule type" value="Genomic_DNA"/>
</dbReference>
<accession>A0AAE0MHG7</accession>
<reference evidence="3" key="1">
    <citation type="journal article" date="2023" name="Mol. Phylogenet. Evol.">
        <title>Genome-scale phylogeny and comparative genomics of the fungal order Sordariales.</title>
        <authorList>
            <person name="Hensen N."/>
            <person name="Bonometti L."/>
            <person name="Westerberg I."/>
            <person name="Brannstrom I.O."/>
            <person name="Guillou S."/>
            <person name="Cros-Aarteil S."/>
            <person name="Calhoun S."/>
            <person name="Haridas S."/>
            <person name="Kuo A."/>
            <person name="Mondo S."/>
            <person name="Pangilinan J."/>
            <person name="Riley R."/>
            <person name="LaButti K."/>
            <person name="Andreopoulos B."/>
            <person name="Lipzen A."/>
            <person name="Chen C."/>
            <person name="Yan M."/>
            <person name="Daum C."/>
            <person name="Ng V."/>
            <person name="Clum A."/>
            <person name="Steindorff A."/>
            <person name="Ohm R.A."/>
            <person name="Martin F."/>
            <person name="Silar P."/>
            <person name="Natvig D.O."/>
            <person name="Lalanne C."/>
            <person name="Gautier V."/>
            <person name="Ament-Velasquez S.L."/>
            <person name="Kruys A."/>
            <person name="Hutchinson M.I."/>
            <person name="Powell A.J."/>
            <person name="Barry K."/>
            <person name="Miller A.N."/>
            <person name="Grigoriev I.V."/>
            <person name="Debuchy R."/>
            <person name="Gladieux P."/>
            <person name="Hiltunen Thoren M."/>
            <person name="Johannesson H."/>
        </authorList>
    </citation>
    <scope>NUCLEOTIDE SEQUENCE</scope>
    <source>
        <strain evidence="3">CBS 118394</strain>
    </source>
</reference>
<feature type="region of interest" description="Disordered" evidence="2">
    <location>
        <begin position="272"/>
        <end position="334"/>
    </location>
</feature>
<protein>
    <submittedName>
        <fullName evidence="3">Uncharacterized protein</fullName>
    </submittedName>
</protein>
<feature type="region of interest" description="Disordered" evidence="2">
    <location>
        <begin position="504"/>
        <end position="584"/>
    </location>
</feature>
<feature type="compositionally biased region" description="Basic and acidic residues" evidence="2">
    <location>
        <begin position="116"/>
        <end position="129"/>
    </location>
</feature>
<dbReference type="PANTHER" id="PTHR23159">
    <property type="entry name" value="CENTROSOMAL PROTEIN 2"/>
    <property type="match status" value="1"/>
</dbReference>
<feature type="region of interest" description="Disordered" evidence="2">
    <location>
        <begin position="1"/>
        <end position="71"/>
    </location>
</feature>
<feature type="coiled-coil region" evidence="1">
    <location>
        <begin position="723"/>
        <end position="774"/>
    </location>
</feature>